<feature type="transmembrane region" description="Helical" evidence="1">
    <location>
        <begin position="46"/>
        <end position="67"/>
    </location>
</feature>
<accession>A0ABN5W5V3</accession>
<dbReference type="RefSeq" id="WP_002441720.1">
    <property type="nucleotide sequence ID" value="NZ_AP018585.1"/>
</dbReference>
<evidence type="ECO:0000313" key="2">
    <source>
        <dbReference type="EMBL" id="BBD93082.1"/>
    </source>
</evidence>
<name>A0ABN5W5V3_9STAP</name>
<evidence type="ECO:0000313" key="3">
    <source>
        <dbReference type="Proteomes" id="UP000274772"/>
    </source>
</evidence>
<evidence type="ECO:0008006" key="4">
    <source>
        <dbReference type="Google" id="ProtNLM"/>
    </source>
</evidence>
<dbReference type="GeneID" id="58051765"/>
<dbReference type="EMBL" id="AP018586">
    <property type="protein sequence ID" value="BBD93082.1"/>
    <property type="molecule type" value="Genomic_DNA"/>
</dbReference>
<sequence length="68" mass="7728">MEKDGKALKVWAWIFIVLTVIFPLFAIGSILCSIKYKKYEEKKGAQLLQISIIVVVVVVGINIIRMFT</sequence>
<keyword evidence="3" id="KW-1185">Reference proteome</keyword>
<organism evidence="2 3">
    <name type="scientific">Staphylococcus caprae</name>
    <dbReference type="NCBI Taxonomy" id="29380"/>
    <lineage>
        <taxon>Bacteria</taxon>
        <taxon>Bacillati</taxon>
        <taxon>Bacillota</taxon>
        <taxon>Bacilli</taxon>
        <taxon>Bacillales</taxon>
        <taxon>Staphylococcaceae</taxon>
        <taxon>Staphylococcus</taxon>
    </lineage>
</organism>
<reference evidence="2 3" key="1">
    <citation type="submission" date="2018-05" db="EMBL/GenBank/DDBJ databases">
        <title>Complete genome sequencing of three human clinical isolates of Staphylococcus caprae reveals virulence factors similar to those of S. epidermidis and S. capitis.</title>
        <authorList>
            <person name="Watanabe S."/>
            <person name="Cui L."/>
        </authorList>
    </citation>
    <scope>NUCLEOTIDE SEQUENCE [LARGE SCALE GENOMIC DNA]</scope>
    <source>
        <strain evidence="2 3">JMUB590</strain>
    </source>
</reference>
<dbReference type="Proteomes" id="UP000274772">
    <property type="component" value="Chromosome"/>
</dbReference>
<keyword evidence="1" id="KW-1133">Transmembrane helix</keyword>
<proteinExistence type="predicted"/>
<keyword evidence="1" id="KW-0472">Membrane</keyword>
<gene>
    <name evidence="2" type="ORF">JMUB590_2027</name>
</gene>
<evidence type="ECO:0000256" key="1">
    <source>
        <dbReference type="SAM" id="Phobius"/>
    </source>
</evidence>
<feature type="transmembrane region" description="Helical" evidence="1">
    <location>
        <begin position="12"/>
        <end position="34"/>
    </location>
</feature>
<protein>
    <recommendedName>
        <fullName evidence="4">Mid2-like cell wall stress sensor domain protein</fullName>
    </recommendedName>
</protein>
<keyword evidence="1" id="KW-0812">Transmembrane</keyword>